<organism evidence="2 3">
    <name type="scientific">Pleurodeles waltl</name>
    <name type="common">Iberian ribbed newt</name>
    <dbReference type="NCBI Taxonomy" id="8319"/>
    <lineage>
        <taxon>Eukaryota</taxon>
        <taxon>Metazoa</taxon>
        <taxon>Chordata</taxon>
        <taxon>Craniata</taxon>
        <taxon>Vertebrata</taxon>
        <taxon>Euteleostomi</taxon>
        <taxon>Amphibia</taxon>
        <taxon>Batrachia</taxon>
        <taxon>Caudata</taxon>
        <taxon>Salamandroidea</taxon>
        <taxon>Salamandridae</taxon>
        <taxon>Pleurodelinae</taxon>
        <taxon>Pleurodeles</taxon>
    </lineage>
</organism>
<dbReference type="AlphaFoldDB" id="A0AAV7R087"/>
<keyword evidence="3" id="KW-1185">Reference proteome</keyword>
<feature type="chain" id="PRO_5043586037" evidence="1">
    <location>
        <begin position="20"/>
        <end position="313"/>
    </location>
</feature>
<sequence length="313" mass="35428">MLAWCRAAWVLCLVYVLSALNTRGFPLEYRKNLEPPITEISSDVECFADYMELWIPKGHVEGLMQWLSRTMRIVVSLVSLERLNLALSGSGYSLYMDPDGNYLFRAQYSASFVQLENGNYILTIRIFKKYLAEAARSDHYIMKCPVVMSPLGREHVCCRPNAVQVSRPMPQGRASEEVHWFLSLRGQLVVSVDDASLIGLNVELNSSSITVTGARQPLLLEEEIVPEGLHTAQSITYILGDTRLCHSLGKYHNADSKRDESEQKSELSGSRERFSLLRDRFYHCGALFLPDNRQRALVGKVTKATVTTDEETR</sequence>
<proteinExistence type="predicted"/>
<evidence type="ECO:0000313" key="3">
    <source>
        <dbReference type="Proteomes" id="UP001066276"/>
    </source>
</evidence>
<comment type="caution">
    <text evidence="2">The sequence shown here is derived from an EMBL/GenBank/DDBJ whole genome shotgun (WGS) entry which is preliminary data.</text>
</comment>
<dbReference type="EMBL" id="JANPWB010000010">
    <property type="protein sequence ID" value="KAJ1145237.1"/>
    <property type="molecule type" value="Genomic_DNA"/>
</dbReference>
<dbReference type="PANTHER" id="PTHR38653">
    <property type="entry name" value="GENE 572-RELATED"/>
    <property type="match status" value="1"/>
</dbReference>
<evidence type="ECO:0000256" key="1">
    <source>
        <dbReference type="SAM" id="SignalP"/>
    </source>
</evidence>
<dbReference type="Proteomes" id="UP001066276">
    <property type="component" value="Chromosome 6"/>
</dbReference>
<protein>
    <submittedName>
        <fullName evidence="2">Uncharacterized protein</fullName>
    </submittedName>
</protein>
<accession>A0AAV7R087</accession>
<gene>
    <name evidence="2" type="ORF">NDU88_011528</name>
</gene>
<evidence type="ECO:0000313" key="2">
    <source>
        <dbReference type="EMBL" id="KAJ1145237.1"/>
    </source>
</evidence>
<dbReference type="InterPro" id="IPR027956">
    <property type="entry name" value="CIROZ"/>
</dbReference>
<keyword evidence="1" id="KW-0732">Signal</keyword>
<reference evidence="2" key="1">
    <citation type="journal article" date="2022" name="bioRxiv">
        <title>Sequencing and chromosome-scale assembly of the giantPleurodeles waltlgenome.</title>
        <authorList>
            <person name="Brown T."/>
            <person name="Elewa A."/>
            <person name="Iarovenko S."/>
            <person name="Subramanian E."/>
            <person name="Araus A.J."/>
            <person name="Petzold A."/>
            <person name="Susuki M."/>
            <person name="Suzuki K.-i.T."/>
            <person name="Hayashi T."/>
            <person name="Toyoda A."/>
            <person name="Oliveira C."/>
            <person name="Osipova E."/>
            <person name="Leigh N.D."/>
            <person name="Simon A."/>
            <person name="Yun M.H."/>
        </authorList>
    </citation>
    <scope>NUCLEOTIDE SEQUENCE</scope>
    <source>
        <strain evidence="2">20211129_DDA</strain>
        <tissue evidence="2">Liver</tissue>
    </source>
</reference>
<dbReference type="PANTHER" id="PTHR38653:SF1">
    <property type="entry name" value="GENE 572-RELATED"/>
    <property type="match status" value="1"/>
</dbReference>
<name>A0AAV7R087_PLEWA</name>
<feature type="signal peptide" evidence="1">
    <location>
        <begin position="1"/>
        <end position="19"/>
    </location>
</feature>